<evidence type="ECO:0000313" key="6">
    <source>
        <dbReference type="EMBL" id="GDY32178.1"/>
    </source>
</evidence>
<keyword evidence="7" id="KW-1185">Reference proteome</keyword>
<protein>
    <recommendedName>
        <fullName evidence="8">LytR family transcriptional regulator</fullName>
    </recommendedName>
</protein>
<dbReference type="PANTHER" id="PTHR33392:SF6">
    <property type="entry name" value="POLYISOPRENYL-TEICHOIC ACID--PEPTIDOGLYCAN TEICHOIC ACID TRANSFERASE TAGU"/>
    <property type="match status" value="1"/>
</dbReference>
<accession>A0A4D4JBY8</accession>
<dbReference type="Gene3D" id="3.30.70.2390">
    <property type="match status" value="1"/>
</dbReference>
<feature type="compositionally biased region" description="Low complexity" evidence="2">
    <location>
        <begin position="492"/>
        <end position="515"/>
    </location>
</feature>
<evidence type="ECO:0000256" key="3">
    <source>
        <dbReference type="SAM" id="Phobius"/>
    </source>
</evidence>
<keyword evidence="3" id="KW-0812">Transmembrane</keyword>
<comment type="caution">
    <text evidence="6">The sequence shown here is derived from an EMBL/GenBank/DDBJ whole genome shotgun (WGS) entry which is preliminary data.</text>
</comment>
<name>A0A4D4JBY8_9PSEU</name>
<feature type="region of interest" description="Disordered" evidence="2">
    <location>
        <begin position="485"/>
        <end position="522"/>
    </location>
</feature>
<keyword evidence="3" id="KW-0472">Membrane</keyword>
<organism evidence="6 7">
    <name type="scientific">Gandjariella thermophila</name>
    <dbReference type="NCBI Taxonomy" id="1931992"/>
    <lineage>
        <taxon>Bacteria</taxon>
        <taxon>Bacillati</taxon>
        <taxon>Actinomycetota</taxon>
        <taxon>Actinomycetes</taxon>
        <taxon>Pseudonocardiales</taxon>
        <taxon>Pseudonocardiaceae</taxon>
        <taxon>Gandjariella</taxon>
    </lineage>
</organism>
<dbReference type="InterPro" id="IPR050922">
    <property type="entry name" value="LytR/CpsA/Psr_CW_biosynth"/>
</dbReference>
<evidence type="ECO:0000256" key="2">
    <source>
        <dbReference type="SAM" id="MobiDB-lite"/>
    </source>
</evidence>
<feature type="compositionally biased region" description="Low complexity" evidence="2">
    <location>
        <begin position="609"/>
        <end position="625"/>
    </location>
</feature>
<dbReference type="EMBL" id="BJFL01000021">
    <property type="protein sequence ID" value="GDY32178.1"/>
    <property type="molecule type" value="Genomic_DNA"/>
</dbReference>
<dbReference type="Pfam" id="PF03816">
    <property type="entry name" value="LytR_cpsA_psr"/>
    <property type="match status" value="1"/>
</dbReference>
<feature type="transmembrane region" description="Helical" evidence="3">
    <location>
        <begin position="151"/>
        <end position="175"/>
    </location>
</feature>
<evidence type="ECO:0008006" key="8">
    <source>
        <dbReference type="Google" id="ProtNLM"/>
    </source>
</evidence>
<dbReference type="PANTHER" id="PTHR33392">
    <property type="entry name" value="POLYISOPRENYL-TEICHOIC ACID--PEPTIDOGLYCAN TEICHOIC ACID TRANSFERASE TAGU"/>
    <property type="match status" value="1"/>
</dbReference>
<dbReference type="NCBIfam" id="TIGR00350">
    <property type="entry name" value="lytR_cpsA_psr"/>
    <property type="match status" value="1"/>
</dbReference>
<feature type="region of interest" description="Disordered" evidence="2">
    <location>
        <begin position="1"/>
        <end position="67"/>
    </location>
</feature>
<dbReference type="AlphaFoldDB" id="A0A4D4JBY8"/>
<feature type="domain" description="Cell envelope-related transcriptional attenuator" evidence="4">
    <location>
        <begin position="234"/>
        <end position="399"/>
    </location>
</feature>
<feature type="domain" description="LytR/CpsA/Psr regulator C-terminal" evidence="5">
    <location>
        <begin position="521"/>
        <end position="604"/>
    </location>
</feature>
<feature type="region of interest" description="Disordered" evidence="2">
    <location>
        <begin position="607"/>
        <end position="642"/>
    </location>
</feature>
<feature type="compositionally biased region" description="Basic and acidic residues" evidence="2">
    <location>
        <begin position="26"/>
        <end position="47"/>
    </location>
</feature>
<evidence type="ECO:0000313" key="7">
    <source>
        <dbReference type="Proteomes" id="UP000298860"/>
    </source>
</evidence>
<feature type="compositionally biased region" description="Acidic residues" evidence="2">
    <location>
        <begin position="125"/>
        <end position="137"/>
    </location>
</feature>
<comment type="similarity">
    <text evidence="1">Belongs to the LytR/CpsA/Psr (LCP) family.</text>
</comment>
<gene>
    <name evidence="6" type="ORF">GTS_38110</name>
</gene>
<dbReference type="Proteomes" id="UP000298860">
    <property type="component" value="Unassembled WGS sequence"/>
</dbReference>
<sequence length="642" mass="68657">MGADASADAELTRQQPPVDMGSVRTPRPEEAAPGRSERPGPERREDVDPASLTTELEPINEEIQKRREVDHTLARFSAVHDELAEEERLRRDKRRKFQRFLRFLPWFSEEDDDWDSLGAEPKGEAEDDESADPEVAEQGERRGRRRSQVELGAKIGAVAAAGVVFLATGIGWGAITLVDHKFQRVASLDENSSAIVEPVRQESDENFLLAGSDTRAGAPASEGVGTADEVQGARSDTVMVAHIPADRKRVVVVSFPRDLEVDRPACEAWDSKTDRYTGKQVPEAKGVKLNTAYEVGGPRCVTKLVQQLSGLRINHFVGIDFQGFKTMVDAVGGVEMCVARPIKDDELGVVIPNAGRQTISGDAALSFVRARKVQGEQKTDYERIQRQQRFLSALLRKAMSMQVLLDPAKMNRFLNAFASATFGENVSVDQLLPLAQSLQGLEAGRVDFLTMPHQTQESGTGDAKTFHELPKLDEAKALFQAVIDGTPLPGEGATPPAAQSPSAPSAPGGDNSGAGDRNPMKIQVLNGGSTKVRIASTTADALRKQGFEVVRVDNSPEQVPHTLIRFSSAGQAVAQALAVAVPGATLQQDPSMGSAVVLLLGPEFDGKVTTPTSPAAASGAPSQPSVPGDVSAVNGADASCAS</sequence>
<feature type="region of interest" description="Disordered" evidence="2">
    <location>
        <begin position="113"/>
        <end position="147"/>
    </location>
</feature>
<dbReference type="Gene3D" id="3.40.630.190">
    <property type="entry name" value="LCP protein"/>
    <property type="match status" value="1"/>
</dbReference>
<dbReference type="InterPro" id="IPR027381">
    <property type="entry name" value="LytR/CpsA/Psr_C"/>
</dbReference>
<proteinExistence type="inferred from homology"/>
<evidence type="ECO:0000256" key="1">
    <source>
        <dbReference type="ARBA" id="ARBA00006068"/>
    </source>
</evidence>
<reference evidence="7" key="1">
    <citation type="submission" date="2019-04" db="EMBL/GenBank/DDBJ databases">
        <title>Draft genome sequence of Pseudonocardiaceae bacterium SL3-2-4.</title>
        <authorList>
            <person name="Ningsih F."/>
            <person name="Yokota A."/>
            <person name="Sakai Y."/>
            <person name="Nanatani K."/>
            <person name="Yabe S."/>
            <person name="Oetari A."/>
            <person name="Sjamsuridzal W."/>
        </authorList>
    </citation>
    <scope>NUCLEOTIDE SEQUENCE [LARGE SCALE GENOMIC DNA]</scope>
    <source>
        <strain evidence="7">SL3-2-4</strain>
    </source>
</reference>
<keyword evidence="3" id="KW-1133">Transmembrane helix</keyword>
<evidence type="ECO:0000259" key="5">
    <source>
        <dbReference type="Pfam" id="PF13399"/>
    </source>
</evidence>
<dbReference type="Pfam" id="PF13399">
    <property type="entry name" value="LytR_C"/>
    <property type="match status" value="1"/>
</dbReference>
<evidence type="ECO:0000259" key="4">
    <source>
        <dbReference type="Pfam" id="PF03816"/>
    </source>
</evidence>
<dbReference type="InterPro" id="IPR004474">
    <property type="entry name" value="LytR_CpsA_psr"/>
</dbReference>